<protein>
    <submittedName>
        <fullName evidence="2">DDE-type integrase/transposase/recombinase</fullName>
    </submittedName>
</protein>
<dbReference type="GO" id="GO:0003676">
    <property type="term" value="F:nucleic acid binding"/>
    <property type="evidence" value="ECO:0007669"/>
    <property type="project" value="InterPro"/>
</dbReference>
<dbReference type="PANTHER" id="PTHR46889">
    <property type="entry name" value="TRANSPOSASE INSF FOR INSERTION SEQUENCE IS3B-RELATED"/>
    <property type="match status" value="1"/>
</dbReference>
<dbReference type="AlphaFoldDB" id="A0A7T3CFR6"/>
<dbReference type="Gene3D" id="3.30.420.10">
    <property type="entry name" value="Ribonuclease H-like superfamily/Ribonuclease H"/>
    <property type="match status" value="1"/>
</dbReference>
<dbReference type="EMBL" id="CP065738">
    <property type="protein sequence ID" value="QPT53340.1"/>
    <property type="molecule type" value="Genomic_DNA"/>
</dbReference>
<organism evidence="2 3">
    <name type="scientific">Rothia kristinae</name>
    <dbReference type="NCBI Taxonomy" id="37923"/>
    <lineage>
        <taxon>Bacteria</taxon>
        <taxon>Bacillati</taxon>
        <taxon>Actinomycetota</taxon>
        <taxon>Actinomycetes</taxon>
        <taxon>Micrococcales</taxon>
        <taxon>Micrococcaceae</taxon>
        <taxon>Rothia</taxon>
    </lineage>
</organism>
<evidence type="ECO:0000313" key="2">
    <source>
        <dbReference type="EMBL" id="QPT53340.1"/>
    </source>
</evidence>
<dbReference type="InterPro" id="IPR001584">
    <property type="entry name" value="Integrase_cat-core"/>
</dbReference>
<dbReference type="Pfam" id="PF00665">
    <property type="entry name" value="rve"/>
    <property type="match status" value="1"/>
</dbReference>
<dbReference type="Proteomes" id="UP000594975">
    <property type="component" value="Chromosome"/>
</dbReference>
<sequence>MRGNFPRTTKPAPEGERPADLVEREFEADASNQLWVADITYVRALAGWVYAAFVLDVFSHRIVGWQTSTRLYADLAIDALAMAPCSREAAGQGTSGLIHPSGRGVAVSIGPVCRAVGLFGGCRIGWFQRRLVRRCDGGSVELIVQS</sequence>
<accession>A0A7T3CFR6</accession>
<reference evidence="2 3" key="1">
    <citation type="submission" date="2020-12" db="EMBL/GenBank/DDBJ databases">
        <title>FDA dAtabase for Regulatory Grade micrObial Sequences (FDA-ARGOS): Supporting development and validation of Infectious Disease Dx tests.</title>
        <authorList>
            <person name="Sproer C."/>
            <person name="Gronow S."/>
            <person name="Severitt S."/>
            <person name="Schroder I."/>
            <person name="Tallon L."/>
            <person name="Sadzewicz L."/>
            <person name="Zhao X."/>
            <person name="Boylan J."/>
            <person name="Ott S."/>
            <person name="Bowen H."/>
            <person name="Vavikolanu K."/>
            <person name="Mehta A."/>
            <person name="Aluvathingal J."/>
            <person name="Nadendla S."/>
            <person name="Lowell S."/>
            <person name="Myers T."/>
            <person name="Yan Y."/>
            <person name="Sichtig H."/>
        </authorList>
    </citation>
    <scope>NUCLEOTIDE SEQUENCE [LARGE SCALE GENOMIC DNA]</scope>
    <source>
        <strain evidence="2 3">FDAARGOS_864</strain>
    </source>
</reference>
<dbReference type="InterPro" id="IPR012337">
    <property type="entry name" value="RNaseH-like_sf"/>
</dbReference>
<gene>
    <name evidence="2" type="ORF">I6G21_08715</name>
</gene>
<dbReference type="SUPFAM" id="SSF53098">
    <property type="entry name" value="Ribonuclease H-like"/>
    <property type="match status" value="1"/>
</dbReference>
<dbReference type="GO" id="GO:0015074">
    <property type="term" value="P:DNA integration"/>
    <property type="evidence" value="ECO:0007669"/>
    <property type="project" value="InterPro"/>
</dbReference>
<dbReference type="InterPro" id="IPR050900">
    <property type="entry name" value="Transposase_IS3/IS150/IS904"/>
</dbReference>
<proteinExistence type="predicted"/>
<evidence type="ECO:0000259" key="1">
    <source>
        <dbReference type="Pfam" id="PF00665"/>
    </source>
</evidence>
<dbReference type="InterPro" id="IPR036397">
    <property type="entry name" value="RNaseH_sf"/>
</dbReference>
<name>A0A7T3CFR6_9MICC</name>
<evidence type="ECO:0000313" key="3">
    <source>
        <dbReference type="Proteomes" id="UP000594975"/>
    </source>
</evidence>
<dbReference type="KEGG" id="rkr:I6G21_08715"/>
<feature type="domain" description="Integrase catalytic" evidence="1">
    <location>
        <begin position="29"/>
        <end position="90"/>
    </location>
</feature>
<dbReference type="PANTHER" id="PTHR46889:SF4">
    <property type="entry name" value="TRANSPOSASE INSO FOR INSERTION SEQUENCE ELEMENT IS911B-RELATED"/>
    <property type="match status" value="1"/>
</dbReference>